<evidence type="ECO:0000259" key="12">
    <source>
        <dbReference type="Pfam" id="PF13614"/>
    </source>
</evidence>
<evidence type="ECO:0000256" key="2">
    <source>
        <dbReference type="ARBA" id="ARBA00011903"/>
    </source>
</evidence>
<dbReference type="SUPFAM" id="SSF52540">
    <property type="entry name" value="P-loop containing nucleoside triphosphate hydrolases"/>
    <property type="match status" value="1"/>
</dbReference>
<keyword evidence="11" id="KW-0472">Membrane</keyword>
<keyword evidence="9" id="KW-0175">Coiled coil</keyword>
<feature type="transmembrane region" description="Helical" evidence="11">
    <location>
        <begin position="462"/>
        <end position="487"/>
    </location>
</feature>
<sequence>MVVVVVAVIVTRKNKQLIPIILFFIYSYPLPITHIIMTLPIVKRYLIAFDQYKLAGFATFTVALGASGAAAMLMEPPATPPYKATGILMGQSSPVIFSKTGEVIQQQGQQLAPEMLLPESVVDPLLKEFNIPPNDLKKNLGIKLEPAKAPGRDSEGSPMKLTVSYQDPNRERSVTFVNKLMEKMRQQSRVINTQQLNSIINLIQERLKPAEAELRQAEKELENYDKREGATILSLEGGSLPTAILANEQQQKQIDLQLSALNAQVASLESQLGLNADQAFVAQALASDPIIAQLRVQLYEIESQLAVLRKDYKDQHPLVAELVKRQQAAEKQLQSRASEVLGGGGIAAPLVSVDKIRVDSSLDPTRQQLAQSLIELKTQKESLEQQLKSSEKTGEDLKQNYATIPNKQTEKQRLEQQVAYKKALYDQMQVKLVDAKAAEAEITSSLAITKNAQAPDIEVPKALSMALILAMGGLGGVLGGAVIIFVLGMLSGKFYTWEEIQGAFKEREVPFLGVVPNVFLFPEDYVLPLLLKRYSPYLEFYEKIRSNLQRVGNKSPKVILITSVGTGEGKTLSAYNLAIASARSGKRTLLIEADLRSPSEVESLGLVLDSHSAVEPLQYYGDLYGCIRLVPDVANLYVIPSPGGVRHPATVLESSELRRLLEEVRYRFDFVVVDSPTLEGNNDVLTLEPYTDGMVIVTRPIYTASGLLGEVTDRLMDTESADPKKYRPRLLGAIVNGADIFVDYFEEDSLEHDQPVRAQPRPRPALKPKAPNKKQKRLPARARK</sequence>
<feature type="region of interest" description="Disordered" evidence="10">
    <location>
        <begin position="751"/>
        <end position="784"/>
    </location>
</feature>
<keyword evidence="3 13" id="KW-0808">Transferase</keyword>
<keyword evidence="4" id="KW-0547">Nucleotide-binding</keyword>
<feature type="compositionally biased region" description="Basic residues" evidence="10">
    <location>
        <begin position="764"/>
        <end position="784"/>
    </location>
</feature>
<feature type="coiled-coil region" evidence="9">
    <location>
        <begin position="251"/>
        <end position="311"/>
    </location>
</feature>
<evidence type="ECO:0000256" key="1">
    <source>
        <dbReference type="ARBA" id="ARBA00007316"/>
    </source>
</evidence>
<evidence type="ECO:0000256" key="5">
    <source>
        <dbReference type="ARBA" id="ARBA00022777"/>
    </source>
</evidence>
<accession>A0A073CK19</accession>
<proteinExistence type="inferred from homology"/>
<dbReference type="eggNOG" id="COG3206">
    <property type="taxonomic scope" value="Bacteria"/>
</dbReference>
<feature type="domain" description="AAA" evidence="12">
    <location>
        <begin position="557"/>
        <end position="682"/>
    </location>
</feature>
<dbReference type="InterPro" id="IPR025669">
    <property type="entry name" value="AAA_dom"/>
</dbReference>
<dbReference type="PANTHER" id="PTHR32309:SF13">
    <property type="entry name" value="FERRIC ENTEROBACTIN TRANSPORT PROTEIN FEPE"/>
    <property type="match status" value="1"/>
</dbReference>
<comment type="similarity">
    <text evidence="1">Belongs to the CpsD/CapB family.</text>
</comment>
<dbReference type="InterPro" id="IPR005702">
    <property type="entry name" value="Wzc-like_C"/>
</dbReference>
<dbReference type="EC" id="2.7.10.2" evidence="2"/>
<evidence type="ECO:0000256" key="11">
    <source>
        <dbReference type="SAM" id="Phobius"/>
    </source>
</evidence>
<dbReference type="PATRIC" id="fig|388467.6.peg.3858"/>
<dbReference type="HOGENOM" id="CLU_009912_2_2_3"/>
<feature type="transmembrane region" description="Helical" evidence="11">
    <location>
        <begin position="20"/>
        <end position="42"/>
    </location>
</feature>
<dbReference type="InterPro" id="IPR050445">
    <property type="entry name" value="Bact_polysacc_biosynth/exp"/>
</dbReference>
<comment type="catalytic activity">
    <reaction evidence="8">
        <text>L-tyrosyl-[protein] + ATP = O-phospho-L-tyrosyl-[protein] + ADP + H(+)</text>
        <dbReference type="Rhea" id="RHEA:10596"/>
        <dbReference type="Rhea" id="RHEA-COMP:10136"/>
        <dbReference type="Rhea" id="RHEA-COMP:20101"/>
        <dbReference type="ChEBI" id="CHEBI:15378"/>
        <dbReference type="ChEBI" id="CHEBI:30616"/>
        <dbReference type="ChEBI" id="CHEBI:46858"/>
        <dbReference type="ChEBI" id="CHEBI:61978"/>
        <dbReference type="ChEBI" id="CHEBI:456216"/>
        <dbReference type="EC" id="2.7.10.2"/>
    </reaction>
</comment>
<evidence type="ECO:0000256" key="3">
    <source>
        <dbReference type="ARBA" id="ARBA00022679"/>
    </source>
</evidence>
<evidence type="ECO:0000313" key="14">
    <source>
        <dbReference type="Proteomes" id="UP000027395"/>
    </source>
</evidence>
<evidence type="ECO:0000256" key="8">
    <source>
        <dbReference type="ARBA" id="ARBA00051245"/>
    </source>
</evidence>
<protein>
    <recommendedName>
        <fullName evidence="2">non-specific protein-tyrosine kinase</fullName>
        <ecNumber evidence="2">2.7.10.2</ecNumber>
    </recommendedName>
</protein>
<evidence type="ECO:0000256" key="9">
    <source>
        <dbReference type="SAM" id="Coils"/>
    </source>
</evidence>
<feature type="transmembrane region" description="Helical" evidence="11">
    <location>
        <begin position="54"/>
        <end position="74"/>
    </location>
</feature>
<dbReference type="Proteomes" id="UP000027395">
    <property type="component" value="Chromosome"/>
</dbReference>
<dbReference type="Pfam" id="PF13614">
    <property type="entry name" value="AAA_31"/>
    <property type="match status" value="1"/>
</dbReference>
<keyword evidence="6" id="KW-0067">ATP-binding</keyword>
<keyword evidence="5" id="KW-0418">Kinase</keyword>
<dbReference type="EMBL" id="CM002803">
    <property type="protein sequence ID" value="KEI68644.1"/>
    <property type="molecule type" value="Genomic_DNA"/>
</dbReference>
<dbReference type="eggNOG" id="COG0489">
    <property type="taxonomic scope" value="Bacteria"/>
</dbReference>
<evidence type="ECO:0000256" key="7">
    <source>
        <dbReference type="ARBA" id="ARBA00023137"/>
    </source>
</evidence>
<name>A0A073CK19_PLAA1</name>
<feature type="coiled-coil region" evidence="9">
    <location>
        <begin position="366"/>
        <end position="400"/>
    </location>
</feature>
<dbReference type="AlphaFoldDB" id="A0A073CK19"/>
<keyword evidence="14" id="KW-1185">Reference proteome</keyword>
<dbReference type="PANTHER" id="PTHR32309">
    <property type="entry name" value="TYROSINE-PROTEIN KINASE"/>
    <property type="match status" value="1"/>
</dbReference>
<keyword evidence="11" id="KW-1133">Transmembrane helix</keyword>
<evidence type="ECO:0000256" key="10">
    <source>
        <dbReference type="SAM" id="MobiDB-lite"/>
    </source>
</evidence>
<dbReference type="Gene3D" id="3.40.50.300">
    <property type="entry name" value="P-loop containing nucleotide triphosphate hydrolases"/>
    <property type="match status" value="1"/>
</dbReference>
<dbReference type="GO" id="GO:0005886">
    <property type="term" value="C:plasma membrane"/>
    <property type="evidence" value="ECO:0007669"/>
    <property type="project" value="TreeGrafter"/>
</dbReference>
<dbReference type="GO" id="GO:0004715">
    <property type="term" value="F:non-membrane spanning protein tyrosine kinase activity"/>
    <property type="evidence" value="ECO:0007669"/>
    <property type="project" value="UniProtKB-EC"/>
</dbReference>
<evidence type="ECO:0000256" key="6">
    <source>
        <dbReference type="ARBA" id="ARBA00022840"/>
    </source>
</evidence>
<dbReference type="InterPro" id="IPR027417">
    <property type="entry name" value="P-loop_NTPase"/>
</dbReference>
<reference evidence="13 14" key="1">
    <citation type="journal article" date="2014" name="Appl. Environ. Microbiol.">
        <title>Elucidation of insertion elements encoded on plasmids and in vitro construction of shuttle vectors from the toxic cyanobacterium Planktothrix.</title>
        <authorList>
            <person name="Christiansen G."/>
            <person name="Goesmann A."/>
            <person name="Kurmayer R."/>
        </authorList>
    </citation>
    <scope>NUCLEOTIDE SEQUENCE [LARGE SCALE GENOMIC DNA]</scope>
    <source>
        <strain evidence="13 14">NIVA-CYA 126/8</strain>
    </source>
</reference>
<gene>
    <name evidence="13" type="ORF">A19Y_3914</name>
</gene>
<keyword evidence="11" id="KW-0812">Transmembrane</keyword>
<dbReference type="STRING" id="388467.A19Y_3914"/>
<feature type="coiled-coil region" evidence="9">
    <location>
        <begin position="200"/>
        <end position="227"/>
    </location>
</feature>
<dbReference type="CDD" id="cd05387">
    <property type="entry name" value="BY-kinase"/>
    <property type="match status" value="1"/>
</dbReference>
<keyword evidence="7" id="KW-0829">Tyrosine-protein kinase</keyword>
<organism evidence="13 14">
    <name type="scientific">Planktothrix agardhii (strain NIVA-CYA 126/8)</name>
    <dbReference type="NCBI Taxonomy" id="388467"/>
    <lineage>
        <taxon>Bacteria</taxon>
        <taxon>Bacillati</taxon>
        <taxon>Cyanobacteriota</taxon>
        <taxon>Cyanophyceae</taxon>
        <taxon>Oscillatoriophycideae</taxon>
        <taxon>Oscillatoriales</taxon>
        <taxon>Microcoleaceae</taxon>
        <taxon>Planktothrix</taxon>
    </lineage>
</organism>
<evidence type="ECO:0000313" key="13">
    <source>
        <dbReference type="EMBL" id="KEI68644.1"/>
    </source>
</evidence>
<evidence type="ECO:0000256" key="4">
    <source>
        <dbReference type="ARBA" id="ARBA00022741"/>
    </source>
</evidence>